<dbReference type="InterPro" id="IPR004637">
    <property type="entry name" value="Dat"/>
</dbReference>
<comment type="caution">
    <text evidence="8">The sequence shown here is derived from an EMBL/GenBank/DDBJ whole genome shotgun (WGS) entry which is preliminary data.</text>
</comment>
<evidence type="ECO:0000256" key="7">
    <source>
        <dbReference type="RuleBase" id="RU365034"/>
    </source>
</evidence>
<dbReference type="InterPro" id="IPR015422">
    <property type="entry name" value="PyrdxlP-dep_Trfase_small"/>
</dbReference>
<evidence type="ECO:0000256" key="5">
    <source>
        <dbReference type="ARBA" id="ARBA00022898"/>
    </source>
</evidence>
<gene>
    <name evidence="8" type="primary">ectB</name>
    <name evidence="8" type="ORF">EKG36_08115</name>
</gene>
<evidence type="ECO:0000256" key="1">
    <source>
        <dbReference type="ARBA" id="ARBA00001933"/>
    </source>
</evidence>
<dbReference type="Proteomes" id="UP000267400">
    <property type="component" value="Unassembled WGS sequence"/>
</dbReference>
<dbReference type="InterPro" id="IPR015421">
    <property type="entry name" value="PyrdxlP-dep_Trfase_major"/>
</dbReference>
<dbReference type="InterPro" id="IPR012773">
    <property type="entry name" value="Ectoine_EctB"/>
</dbReference>
<evidence type="ECO:0000256" key="2">
    <source>
        <dbReference type="ARBA" id="ARBA00008954"/>
    </source>
</evidence>
<dbReference type="NCBIfam" id="TIGR02407">
    <property type="entry name" value="ectoine_ectB"/>
    <property type="match status" value="1"/>
</dbReference>
<dbReference type="EMBL" id="RXNS01000006">
    <property type="protein sequence ID" value="RTR05072.1"/>
    <property type="molecule type" value="Genomic_DNA"/>
</dbReference>
<dbReference type="SUPFAM" id="SSF53383">
    <property type="entry name" value="PLP-dependent transferases"/>
    <property type="match status" value="1"/>
</dbReference>
<dbReference type="Gene3D" id="3.90.1150.10">
    <property type="entry name" value="Aspartate Aminotransferase, domain 1"/>
    <property type="match status" value="1"/>
</dbReference>
<dbReference type="OrthoDB" id="9801052at2"/>
<accession>A0A3S0JYE9</accession>
<dbReference type="NCBIfam" id="NF006733">
    <property type="entry name" value="PRK09264.1"/>
    <property type="match status" value="1"/>
</dbReference>
<sequence>MQTQTLERMESDVRTYSRSFPVVFTKAQNARLTDEDGREYIDFLAGAGTLNYGHNNPHIKQALVDYLASDGIVHGLDFWTAAKRDYLETLEEVILKPRGLEYKVHFPGPTGTNAVEAAIRLARVAKGRHNIVTFTNGFHGVTMGALATTGNRKFREATGGIPTQGASFLPFDGYMGEGTDTLDYFEKLLGDKSGGLDVPAAVIVETVQGEGGINVSGLEWLKRLEGICRAHDILLIVDDIQAGCGRTGKFFSFEHAGVTPDIVTNSKSLSGFGLPFAHVLMRPELDKWKPGQYNGTFRGFNLAFTTAAATLRKYWSDDTFERDVQRKGRVVADRFQKLAAWLTEQGIDASERGRGLMRGIDVGSGDIADKITAKAFENGLVIETSGQDGEVVKCLCPLTITDEDLLEGLDILEASAKQALS</sequence>
<name>A0A3S0JYE9_9GAMM</name>
<dbReference type="PANTHER" id="PTHR43552:SF2">
    <property type="entry name" value="DIAMINOBUTYRATE--2-OXOGLUTARATE TRANSAMINASE"/>
    <property type="match status" value="1"/>
</dbReference>
<evidence type="ECO:0000313" key="9">
    <source>
        <dbReference type="Proteomes" id="UP000267400"/>
    </source>
</evidence>
<keyword evidence="5 6" id="KW-0663">Pyridoxal phosphate</keyword>
<evidence type="ECO:0000256" key="6">
    <source>
        <dbReference type="RuleBase" id="RU003560"/>
    </source>
</evidence>
<dbReference type="Pfam" id="PF00202">
    <property type="entry name" value="Aminotran_3"/>
    <property type="match status" value="1"/>
</dbReference>
<dbReference type="CDD" id="cd00610">
    <property type="entry name" value="OAT_like"/>
    <property type="match status" value="1"/>
</dbReference>
<protein>
    <recommendedName>
        <fullName evidence="7">Diaminobutyrate--2-oxoglutarate transaminase</fullName>
        <ecNumber evidence="7">2.6.1.76</ecNumber>
    </recommendedName>
    <alternativeName>
        <fullName evidence="7">DABA aminotransferase</fullName>
    </alternativeName>
</protein>
<dbReference type="NCBIfam" id="TIGR00709">
    <property type="entry name" value="dat"/>
    <property type="match status" value="1"/>
</dbReference>
<comment type="catalytic activity">
    <reaction evidence="7">
        <text>L-2,4-diaminobutanoate + 2-oxoglutarate = L-aspartate 4-semialdehyde + L-glutamate</text>
        <dbReference type="Rhea" id="RHEA:11160"/>
        <dbReference type="ChEBI" id="CHEBI:16810"/>
        <dbReference type="ChEBI" id="CHEBI:29985"/>
        <dbReference type="ChEBI" id="CHEBI:58761"/>
        <dbReference type="ChEBI" id="CHEBI:537519"/>
        <dbReference type="EC" id="2.6.1.76"/>
    </reaction>
</comment>
<keyword evidence="4 7" id="KW-0808">Transferase</keyword>
<dbReference type="PIRSF" id="PIRSF000521">
    <property type="entry name" value="Transaminase_4ab_Lys_Orn"/>
    <property type="match status" value="1"/>
</dbReference>
<evidence type="ECO:0000256" key="4">
    <source>
        <dbReference type="ARBA" id="ARBA00022679"/>
    </source>
</evidence>
<dbReference type="RefSeq" id="WP_126482893.1">
    <property type="nucleotide sequence ID" value="NZ_RXNS01000006.1"/>
</dbReference>
<evidence type="ECO:0000256" key="3">
    <source>
        <dbReference type="ARBA" id="ARBA00022576"/>
    </source>
</evidence>
<dbReference type="Gene3D" id="3.40.640.10">
    <property type="entry name" value="Type I PLP-dependent aspartate aminotransferase-like (Major domain)"/>
    <property type="match status" value="1"/>
</dbReference>
<evidence type="ECO:0000313" key="8">
    <source>
        <dbReference type="EMBL" id="RTR05072.1"/>
    </source>
</evidence>
<reference evidence="8 9" key="1">
    <citation type="submission" date="2018-12" db="EMBL/GenBank/DDBJ databases">
        <authorList>
            <person name="Yu L."/>
        </authorList>
    </citation>
    <scope>NUCLEOTIDE SEQUENCE [LARGE SCALE GENOMIC DNA]</scope>
    <source>
        <strain evidence="8 9">11S</strain>
    </source>
</reference>
<dbReference type="EC" id="2.6.1.76" evidence="7"/>
<dbReference type="UniPathway" id="UPA00067">
    <property type="reaction ID" value="UER00121"/>
</dbReference>
<dbReference type="GO" id="GO:0030170">
    <property type="term" value="F:pyridoxal phosphate binding"/>
    <property type="evidence" value="ECO:0007669"/>
    <property type="project" value="InterPro"/>
</dbReference>
<dbReference type="PROSITE" id="PS00600">
    <property type="entry name" value="AA_TRANSFER_CLASS_3"/>
    <property type="match status" value="1"/>
</dbReference>
<dbReference type="GO" id="GO:0047307">
    <property type="term" value="F:diaminobutyrate-pyruvate transaminase activity"/>
    <property type="evidence" value="ECO:0007669"/>
    <property type="project" value="InterPro"/>
</dbReference>
<comment type="similarity">
    <text evidence="2 6">Belongs to the class-III pyridoxal-phosphate-dependent aminotransferase family.</text>
</comment>
<dbReference type="PANTHER" id="PTHR43552">
    <property type="entry name" value="DIAMINOBUTYRATE--2-OXOGLUTARATE AMINOTRANSFERASE"/>
    <property type="match status" value="1"/>
</dbReference>
<keyword evidence="9" id="KW-1185">Reference proteome</keyword>
<dbReference type="InterPro" id="IPR005814">
    <property type="entry name" value="Aminotrans_3"/>
</dbReference>
<dbReference type="InterPro" id="IPR049704">
    <property type="entry name" value="Aminotrans_3_PPA_site"/>
</dbReference>
<dbReference type="GO" id="GO:0045303">
    <property type="term" value="F:diaminobutyrate-2-oxoglutarate transaminase activity"/>
    <property type="evidence" value="ECO:0007669"/>
    <property type="project" value="UniProtKB-EC"/>
</dbReference>
<dbReference type="AlphaFoldDB" id="A0A3S0JYE9"/>
<keyword evidence="3 7" id="KW-0032">Aminotransferase</keyword>
<comment type="function">
    <text evidence="7">Catalyzes reversively the conversion of L-aspartate beta-semialdehyde (ASA) to L-2,4-diaminobutyrate (DABA) by transamination with L-glutamate.</text>
</comment>
<dbReference type="GO" id="GO:0019491">
    <property type="term" value="P:ectoine biosynthetic process"/>
    <property type="evidence" value="ECO:0007669"/>
    <property type="project" value="UniProtKB-UniPathway"/>
</dbReference>
<comment type="cofactor">
    <cofactor evidence="1 7">
        <name>pyridoxal 5'-phosphate</name>
        <dbReference type="ChEBI" id="CHEBI:597326"/>
    </cofactor>
</comment>
<dbReference type="InterPro" id="IPR015424">
    <property type="entry name" value="PyrdxlP-dep_Trfase"/>
</dbReference>
<comment type="pathway">
    <text evidence="7">Amine and polyamine biosynthesis; ectoine biosynthesis; L-ectoine from L-aspartate 4-semialdehyde: step 1/3.</text>
</comment>
<proteinExistence type="inferred from homology"/>
<organism evidence="8 9">
    <name type="scientific">Halomonas nitroreducens</name>
    <dbReference type="NCBI Taxonomy" id="447425"/>
    <lineage>
        <taxon>Bacteria</taxon>
        <taxon>Pseudomonadati</taxon>
        <taxon>Pseudomonadota</taxon>
        <taxon>Gammaproteobacteria</taxon>
        <taxon>Oceanospirillales</taxon>
        <taxon>Halomonadaceae</taxon>
        <taxon>Halomonas</taxon>
    </lineage>
</organism>